<dbReference type="InterPro" id="IPR002110">
    <property type="entry name" value="Ankyrin_rpt"/>
</dbReference>
<dbReference type="PROSITE" id="PS50297">
    <property type="entry name" value="ANK_REP_REGION"/>
    <property type="match status" value="1"/>
</dbReference>
<dbReference type="EMBL" id="HBHP01021757">
    <property type="protein sequence ID" value="CAD9769559.1"/>
    <property type="molecule type" value="Transcribed_RNA"/>
</dbReference>
<dbReference type="Gene3D" id="1.25.40.20">
    <property type="entry name" value="Ankyrin repeat-containing domain"/>
    <property type="match status" value="1"/>
</dbReference>
<evidence type="ECO:0000256" key="2">
    <source>
        <dbReference type="ARBA" id="ARBA00023043"/>
    </source>
</evidence>
<dbReference type="PRINTS" id="PR01415">
    <property type="entry name" value="ANKYRIN"/>
</dbReference>
<feature type="repeat" description="ANK" evidence="3">
    <location>
        <begin position="23"/>
        <end position="55"/>
    </location>
</feature>
<dbReference type="InterPro" id="IPR036770">
    <property type="entry name" value="Ankyrin_rpt-contain_sf"/>
</dbReference>
<evidence type="ECO:0000256" key="1">
    <source>
        <dbReference type="ARBA" id="ARBA00022737"/>
    </source>
</evidence>
<reference evidence="5" key="1">
    <citation type="submission" date="2021-01" db="EMBL/GenBank/DDBJ databases">
        <authorList>
            <person name="Corre E."/>
            <person name="Pelletier E."/>
            <person name="Niang G."/>
            <person name="Scheremetjew M."/>
            <person name="Finn R."/>
            <person name="Kale V."/>
            <person name="Holt S."/>
            <person name="Cochrane G."/>
            <person name="Meng A."/>
            <person name="Brown T."/>
            <person name="Cohen L."/>
        </authorList>
    </citation>
    <scope>NUCLEOTIDE SEQUENCE</scope>
    <source>
        <strain evidence="5">CCMP622</strain>
    </source>
</reference>
<evidence type="ECO:0000313" key="5">
    <source>
        <dbReference type="EMBL" id="CAD9769559.1"/>
    </source>
</evidence>
<organism evidence="5">
    <name type="scientific">Lotharella oceanica</name>
    <dbReference type="NCBI Taxonomy" id="641309"/>
    <lineage>
        <taxon>Eukaryota</taxon>
        <taxon>Sar</taxon>
        <taxon>Rhizaria</taxon>
        <taxon>Cercozoa</taxon>
        <taxon>Chlorarachniophyceae</taxon>
        <taxon>Lotharella</taxon>
    </lineage>
</organism>
<dbReference type="Pfam" id="PF00023">
    <property type="entry name" value="Ank"/>
    <property type="match status" value="1"/>
</dbReference>
<proteinExistence type="predicted"/>
<keyword evidence="2 3" id="KW-0040">ANK repeat</keyword>
<dbReference type="Pfam" id="PF12796">
    <property type="entry name" value="Ank_2"/>
    <property type="match status" value="1"/>
</dbReference>
<dbReference type="SMART" id="SM00248">
    <property type="entry name" value="ANK"/>
    <property type="match status" value="3"/>
</dbReference>
<evidence type="ECO:0000256" key="3">
    <source>
        <dbReference type="PROSITE-ProRule" id="PRU00023"/>
    </source>
</evidence>
<dbReference type="AlphaFoldDB" id="A0A7S2TU21"/>
<protein>
    <submittedName>
        <fullName evidence="5">Uncharacterized protein</fullName>
    </submittedName>
</protein>
<sequence>MSGNVFLVRSLLNMADVNARGNDGTTPLLSAAEKGHLQVVRCLVEKKAHVEARDKLGQTALIKAAFSSRGVVRYLVEQGNADLEAKNKYGHTAFTTAIASIPINGSDEVAMYLIKAGADVNVKIQGMTSLERVRENSDEYPESLLEHLGERSRMRTFDASATVLTRMKCIKILIRDVLPLKSTHADVIEALGLPADDDKGKDSGANAHGNDGSDPRL</sequence>
<gene>
    <name evidence="5" type="ORF">LSP00402_LOCUS13542</name>
</gene>
<dbReference type="PROSITE" id="PS50088">
    <property type="entry name" value="ANK_REPEAT"/>
    <property type="match status" value="1"/>
</dbReference>
<dbReference type="PANTHER" id="PTHR24173">
    <property type="entry name" value="ANKYRIN REPEAT CONTAINING"/>
    <property type="match status" value="1"/>
</dbReference>
<dbReference type="PANTHER" id="PTHR24173:SF74">
    <property type="entry name" value="ANKYRIN REPEAT DOMAIN-CONTAINING PROTEIN 16"/>
    <property type="match status" value="1"/>
</dbReference>
<accession>A0A7S2TU21</accession>
<dbReference type="SUPFAM" id="SSF48403">
    <property type="entry name" value="Ankyrin repeat"/>
    <property type="match status" value="1"/>
</dbReference>
<keyword evidence="1" id="KW-0677">Repeat</keyword>
<feature type="region of interest" description="Disordered" evidence="4">
    <location>
        <begin position="194"/>
        <end position="217"/>
    </location>
</feature>
<evidence type="ECO:0000256" key="4">
    <source>
        <dbReference type="SAM" id="MobiDB-lite"/>
    </source>
</evidence>
<name>A0A7S2TU21_9EUKA</name>